<reference evidence="9" key="1">
    <citation type="submission" date="2019-01" db="EMBL/GenBank/DDBJ databases">
        <title>Gri0909 isolated from a small marine red alga.</title>
        <authorList>
            <person name="Kim J."/>
            <person name="Jeong S.E."/>
            <person name="Jeon C.O."/>
        </authorList>
    </citation>
    <scope>NUCLEOTIDE SEQUENCE [LARGE SCALE GENOMIC DNA]</scope>
    <source>
        <strain evidence="9">Gri0909</strain>
    </source>
</reference>
<evidence type="ECO:0000313" key="8">
    <source>
        <dbReference type="EMBL" id="RVU38529.1"/>
    </source>
</evidence>
<evidence type="ECO:0000313" key="9">
    <source>
        <dbReference type="Proteomes" id="UP000287447"/>
    </source>
</evidence>
<evidence type="ECO:0000259" key="7">
    <source>
        <dbReference type="Pfam" id="PF22692"/>
    </source>
</evidence>
<comment type="subcellular location">
    <subcellularLocation>
        <location evidence="1 4">Bacterial flagellum basal body</location>
    </subcellularLocation>
</comment>
<evidence type="ECO:0000256" key="4">
    <source>
        <dbReference type="RuleBase" id="RU362116"/>
    </source>
</evidence>
<feature type="domain" description="Flagellar hook protein FlgE/F/G-like D1" evidence="7">
    <location>
        <begin position="85"/>
        <end position="161"/>
    </location>
</feature>
<feature type="domain" description="Flagellar basal body rod protein N-terminal" evidence="5">
    <location>
        <begin position="7"/>
        <end position="37"/>
    </location>
</feature>
<dbReference type="GO" id="GO:0071978">
    <property type="term" value="P:bacterial-type flagellum-dependent swarming motility"/>
    <property type="evidence" value="ECO:0007669"/>
    <property type="project" value="TreeGrafter"/>
</dbReference>
<comment type="caution">
    <text evidence="8">The sequence shown here is derived from an EMBL/GenBank/DDBJ whole genome shotgun (WGS) entry which is preliminary data.</text>
</comment>
<dbReference type="PANTHER" id="PTHR30435:SF1">
    <property type="entry name" value="FLAGELLAR HOOK PROTEIN FLGE"/>
    <property type="match status" value="1"/>
</dbReference>
<dbReference type="AlphaFoldDB" id="A0A437QVM6"/>
<dbReference type="GO" id="GO:0005829">
    <property type="term" value="C:cytosol"/>
    <property type="evidence" value="ECO:0007669"/>
    <property type="project" value="TreeGrafter"/>
</dbReference>
<keyword evidence="9" id="KW-1185">Reference proteome</keyword>
<comment type="function">
    <text evidence="4">A flexible structure which links the flagellar filament to the drive apparatus in the basal body.</text>
</comment>
<dbReference type="Pfam" id="PF00460">
    <property type="entry name" value="Flg_bb_rod"/>
    <property type="match status" value="1"/>
</dbReference>
<evidence type="ECO:0000256" key="2">
    <source>
        <dbReference type="ARBA" id="ARBA00009677"/>
    </source>
</evidence>
<dbReference type="RefSeq" id="WP_127763901.1">
    <property type="nucleotide sequence ID" value="NZ_SADE01000001.1"/>
</dbReference>
<keyword evidence="8" id="KW-0282">Flagellum</keyword>
<dbReference type="InterPro" id="IPR019776">
    <property type="entry name" value="Flagellar_basal_body_rod_CS"/>
</dbReference>
<dbReference type="OrthoDB" id="8372879at2"/>
<evidence type="ECO:0000259" key="5">
    <source>
        <dbReference type="Pfam" id="PF00460"/>
    </source>
</evidence>
<protein>
    <recommendedName>
        <fullName evidence="4">Flagellar hook protein FlgE</fullName>
    </recommendedName>
</protein>
<dbReference type="EMBL" id="SADE01000001">
    <property type="protein sequence ID" value="RVU38529.1"/>
    <property type="molecule type" value="Genomic_DNA"/>
</dbReference>
<dbReference type="GO" id="GO:0009425">
    <property type="term" value="C:bacterial-type flagellum basal body"/>
    <property type="evidence" value="ECO:0007669"/>
    <property type="project" value="UniProtKB-SubCell"/>
</dbReference>
<dbReference type="Pfam" id="PF22692">
    <property type="entry name" value="LlgE_F_G_D1"/>
    <property type="match status" value="1"/>
</dbReference>
<keyword evidence="8" id="KW-0966">Cell projection</keyword>
<accession>A0A437QVM6</accession>
<dbReference type="InterPro" id="IPR010930">
    <property type="entry name" value="Flg_bb/hook_C_dom"/>
</dbReference>
<sequence>MSIFGALRSGVSGLFAQSQSLATTADNIANVNTTGYKVNRIQFNTLVTNSASTTLFSSGGVQSRVARDNDIQGLLAASANATDLAVVGQGFFTVTDEVTFNETSGRFEPTGNIFFTRAGEFRTDQDGNLVNAAGFFLTGWPRNAADTGFEVTTVPNAFSAVNTSSSSAVATPTTEVEISSNLPAASATGDSFDVALQVFNRQGGQRTLTVTFTRNSAVDTWDVSAELVGGGQFVDIDVNNDGTDQSGSFDTNGDGLLDDDERAAIPDVGAAGSNASYAAADLDLEALVGTRSIASLGQITFNADGSIATTTFNSAGGDIAFGNATTSDMNFLIDFDANSATDDDLVPITLNLGTLNGTDGMSQFDGANVINNLDQNGRQFGSLTGVTVSDDGIVTALFDNGVTREIFQVPITTFNNPNALTPLSGNVFIQTDASGQPVPRVAGTGGSGAISPSSLEQSTVDIADEFTKLIITQRAFSANTRTITTADELLDELIRTIR</sequence>
<dbReference type="Proteomes" id="UP000287447">
    <property type="component" value="Unassembled WGS sequence"/>
</dbReference>
<dbReference type="PROSITE" id="PS00588">
    <property type="entry name" value="FLAGELLA_BB_ROD"/>
    <property type="match status" value="1"/>
</dbReference>
<keyword evidence="3 4" id="KW-0975">Bacterial flagellum</keyword>
<dbReference type="GO" id="GO:0009424">
    <property type="term" value="C:bacterial-type flagellum hook"/>
    <property type="evidence" value="ECO:0007669"/>
    <property type="project" value="TreeGrafter"/>
</dbReference>
<dbReference type="Pfam" id="PF06429">
    <property type="entry name" value="Flg_bbr_C"/>
    <property type="match status" value="1"/>
</dbReference>
<gene>
    <name evidence="8" type="ORF">EOI86_04395</name>
</gene>
<proteinExistence type="inferred from homology"/>
<evidence type="ECO:0000256" key="3">
    <source>
        <dbReference type="ARBA" id="ARBA00023143"/>
    </source>
</evidence>
<name>A0A437QVM6_9PROT</name>
<dbReference type="PANTHER" id="PTHR30435">
    <property type="entry name" value="FLAGELLAR PROTEIN"/>
    <property type="match status" value="1"/>
</dbReference>
<comment type="similarity">
    <text evidence="2 4">Belongs to the flagella basal body rod proteins family.</text>
</comment>
<evidence type="ECO:0000259" key="6">
    <source>
        <dbReference type="Pfam" id="PF06429"/>
    </source>
</evidence>
<keyword evidence="8" id="KW-0969">Cilium</keyword>
<dbReference type="InterPro" id="IPR037925">
    <property type="entry name" value="FlgE/F/G-like"/>
</dbReference>
<feature type="domain" description="Flagellar basal-body/hook protein C-terminal" evidence="6">
    <location>
        <begin position="454"/>
        <end position="495"/>
    </location>
</feature>
<dbReference type="NCBIfam" id="TIGR03506">
    <property type="entry name" value="FlgEFG_subfam"/>
    <property type="match status" value="1"/>
</dbReference>
<dbReference type="InterPro" id="IPR020013">
    <property type="entry name" value="Flagellar_FlgE/F/G"/>
</dbReference>
<dbReference type="InterPro" id="IPR053967">
    <property type="entry name" value="LlgE_F_G-like_D1"/>
</dbReference>
<dbReference type="SUPFAM" id="SSF117143">
    <property type="entry name" value="Flagellar hook protein flgE"/>
    <property type="match status" value="1"/>
</dbReference>
<dbReference type="InterPro" id="IPR001444">
    <property type="entry name" value="Flag_bb_rod_N"/>
</dbReference>
<evidence type="ECO:0000256" key="1">
    <source>
        <dbReference type="ARBA" id="ARBA00004117"/>
    </source>
</evidence>
<organism evidence="8 9">
    <name type="scientific">Hwanghaeella grinnelliae</name>
    <dbReference type="NCBI Taxonomy" id="2500179"/>
    <lineage>
        <taxon>Bacteria</taxon>
        <taxon>Pseudomonadati</taxon>
        <taxon>Pseudomonadota</taxon>
        <taxon>Alphaproteobacteria</taxon>
        <taxon>Rhodospirillales</taxon>
        <taxon>Rhodospirillaceae</taxon>
        <taxon>Hwanghaeella</taxon>
    </lineage>
</organism>